<dbReference type="OrthoDB" id="185373at2759"/>
<sequence length="802" mass="90299">MPATLAHSSYLYKSTAPPSLLRKRAAEPKANQNSDQPKFPKGVCSIRKQSKNSNTCEVQNYALKQALREHVESGCMEDALWVFEKMNHLDTYYWNVMIRGLTDNGLFREAIDFYHRMQSEAVRADNFTYPFVIKACGGLSSLAEGQKVHGKLFKVGLDSDVYVGNALCAVYAKLGCIEYAERVFEEMPVKDMVSWNSMIGGYVSVGDGWSSLVCLKEMQVLGMKPDRFSTIGALNACAIECFLQTGKEIHCQVLKCMLELDIMVQTSLIDMYHKCGRVDYSERLFHEISTRNVVVWNAMIHGYTLNARPFESLSCLQKMQHADKLNPDAITMINLLPSCTQVGALLEGKSVHGYAVRRGFLPHIILETALIDLYGACGRMKSAERIFGQLAEKNLISWNSMISAYVQSGQNKDALELFWDLLSKHLEPDAITISSIIPAYSEVASLGERKQMHGYISKLEHNSNTFISNATAYMYAKCGNLETAQEIFDRMISRDVSSWNTIIMAYAIHGFGTKSIDLFSKMRDEGIQPNESTFVSLLTACSVSGMVNEGWKYFNSMKLDSGIDPGIEHYGCMIDLLGRKGNLDQAKIFIEEMPLVPTARIWGSLLTASRNNRNIELAELAAERILALEHDNTGCYVLLSNMYAEAGRWEDVERIKSLMRQRGLEKTVGCSFVETNCRLYRFINQDRSHVETNTIYSVLDLILRKIGEDKYVHSITKFRPLDLKRKRASSAASHSVRLAICFGLISTKLRSPVVVRKNTRICDDCHIAAKKISEMTKREIVVGDSKVFHHFIDGSCSCGDYW</sequence>
<name>A0A251MZ61_PRUPE</name>
<evidence type="ECO:0000256" key="2">
    <source>
        <dbReference type="ARBA" id="ARBA00022737"/>
    </source>
</evidence>
<dbReference type="PROSITE" id="PS51375">
    <property type="entry name" value="PPR"/>
    <property type="match status" value="6"/>
</dbReference>
<dbReference type="InterPro" id="IPR046848">
    <property type="entry name" value="E_motif"/>
</dbReference>
<accession>A0A251MZ61</accession>
<dbReference type="GO" id="GO:0003723">
    <property type="term" value="F:RNA binding"/>
    <property type="evidence" value="ECO:0007669"/>
    <property type="project" value="InterPro"/>
</dbReference>
<dbReference type="FunFam" id="1.25.40.10:FF:000725">
    <property type="entry name" value="Pentatricopeptide repeat-containing protein At3g63370, chloroplastic"/>
    <property type="match status" value="1"/>
</dbReference>
<dbReference type="Pfam" id="PF01535">
    <property type="entry name" value="PPR"/>
    <property type="match status" value="5"/>
</dbReference>
<evidence type="ECO:0000313" key="6">
    <source>
        <dbReference type="EMBL" id="ONH92343.1"/>
    </source>
</evidence>
<dbReference type="FunFam" id="1.25.40.10:FF:000682">
    <property type="entry name" value="Pentatricopeptide repeat-containing protein At3g16610"/>
    <property type="match status" value="1"/>
</dbReference>
<comment type="similarity">
    <text evidence="1">Belongs to the PPR family. PCMP-H subfamily.</text>
</comment>
<evidence type="ECO:0000256" key="1">
    <source>
        <dbReference type="ARBA" id="ARBA00006643"/>
    </source>
</evidence>
<feature type="region of interest" description="Disordered" evidence="4">
    <location>
        <begin position="24"/>
        <end position="43"/>
    </location>
</feature>
<dbReference type="InterPro" id="IPR046960">
    <property type="entry name" value="PPR_At4g14850-like_plant"/>
</dbReference>
<keyword evidence="2" id="KW-0677">Repeat</keyword>
<feature type="repeat" description="PPR" evidence="3">
    <location>
        <begin position="632"/>
        <end position="666"/>
    </location>
</feature>
<dbReference type="Gramene" id="ONH92343">
    <property type="protein sequence ID" value="ONH92343"/>
    <property type="gene ID" value="PRUPE_8G169500"/>
</dbReference>
<dbReference type="GO" id="GO:0099402">
    <property type="term" value="P:plant organ development"/>
    <property type="evidence" value="ECO:0007669"/>
    <property type="project" value="UniProtKB-ARBA"/>
</dbReference>
<dbReference type="GO" id="GO:0009451">
    <property type="term" value="P:RNA modification"/>
    <property type="evidence" value="ECO:0000318"/>
    <property type="project" value="GO_Central"/>
</dbReference>
<evidence type="ECO:0000256" key="3">
    <source>
        <dbReference type="PROSITE-ProRule" id="PRU00708"/>
    </source>
</evidence>
<dbReference type="eggNOG" id="KOG4197">
    <property type="taxonomic scope" value="Eukaryota"/>
</dbReference>
<feature type="repeat" description="PPR" evidence="3">
    <location>
        <begin position="394"/>
        <end position="428"/>
    </location>
</feature>
<reference evidence="6 7" key="1">
    <citation type="journal article" date="2013" name="Nat. Genet.">
        <title>The high-quality draft genome of peach (Prunus persica) identifies unique patterns of genetic diversity, domestication and genome evolution.</title>
        <authorList>
            <consortium name="International Peach Genome Initiative"/>
            <person name="Verde I."/>
            <person name="Abbott A.G."/>
            <person name="Scalabrin S."/>
            <person name="Jung S."/>
            <person name="Shu S."/>
            <person name="Marroni F."/>
            <person name="Zhebentyayeva T."/>
            <person name="Dettori M.T."/>
            <person name="Grimwood J."/>
            <person name="Cattonaro F."/>
            <person name="Zuccolo A."/>
            <person name="Rossini L."/>
            <person name="Jenkins J."/>
            <person name="Vendramin E."/>
            <person name="Meisel L.A."/>
            <person name="Decroocq V."/>
            <person name="Sosinski B."/>
            <person name="Prochnik S."/>
            <person name="Mitros T."/>
            <person name="Policriti A."/>
            <person name="Cipriani G."/>
            <person name="Dondini L."/>
            <person name="Ficklin S."/>
            <person name="Goodstein D.M."/>
            <person name="Xuan P."/>
            <person name="Del Fabbro C."/>
            <person name="Aramini V."/>
            <person name="Copetti D."/>
            <person name="Gonzalez S."/>
            <person name="Horner D.S."/>
            <person name="Falchi R."/>
            <person name="Lucas S."/>
            <person name="Mica E."/>
            <person name="Maldonado J."/>
            <person name="Lazzari B."/>
            <person name="Bielenberg D."/>
            <person name="Pirona R."/>
            <person name="Miculan M."/>
            <person name="Barakat A."/>
            <person name="Testolin R."/>
            <person name="Stella A."/>
            <person name="Tartarini S."/>
            <person name="Tonutti P."/>
            <person name="Arus P."/>
            <person name="Orellana A."/>
            <person name="Wells C."/>
            <person name="Main D."/>
            <person name="Vizzotto G."/>
            <person name="Silva H."/>
            <person name="Salamini F."/>
            <person name="Schmutz J."/>
            <person name="Morgante M."/>
            <person name="Rokhsar D.S."/>
        </authorList>
    </citation>
    <scope>NUCLEOTIDE SEQUENCE [LARGE SCALE GENOMIC DNA]</scope>
    <source>
        <strain evidence="7">cv. Nemared</strain>
    </source>
</reference>
<dbReference type="Pfam" id="PF13041">
    <property type="entry name" value="PPR_2"/>
    <property type="match status" value="3"/>
</dbReference>
<feature type="repeat" description="PPR" evidence="3">
    <location>
        <begin position="191"/>
        <end position="225"/>
    </location>
</feature>
<dbReference type="Pfam" id="PF20431">
    <property type="entry name" value="E_motif"/>
    <property type="match status" value="1"/>
</dbReference>
<feature type="domain" description="DYW" evidence="5">
    <location>
        <begin position="732"/>
        <end position="802"/>
    </location>
</feature>
<dbReference type="SMR" id="A0A251MZ61"/>
<dbReference type="AlphaFoldDB" id="A0A251MZ61"/>
<dbReference type="InterPro" id="IPR011990">
    <property type="entry name" value="TPR-like_helical_dom_sf"/>
</dbReference>
<gene>
    <name evidence="6" type="ORF">PRUPE_8G169500</name>
</gene>
<dbReference type="InterPro" id="IPR032867">
    <property type="entry name" value="DYW_dom"/>
</dbReference>
<dbReference type="SUPFAM" id="SSF48452">
    <property type="entry name" value="TPR-like"/>
    <property type="match status" value="1"/>
</dbReference>
<proteinExistence type="inferred from homology"/>
<dbReference type="EMBL" id="CM007658">
    <property type="protein sequence ID" value="ONH92343.1"/>
    <property type="molecule type" value="Genomic_DNA"/>
</dbReference>
<evidence type="ECO:0000256" key="4">
    <source>
        <dbReference type="SAM" id="MobiDB-lite"/>
    </source>
</evidence>
<dbReference type="InterPro" id="IPR002885">
    <property type="entry name" value="PPR_rpt"/>
</dbReference>
<organism evidence="6 7">
    <name type="scientific">Prunus persica</name>
    <name type="common">Peach</name>
    <name type="synonym">Amygdalus persica</name>
    <dbReference type="NCBI Taxonomy" id="3760"/>
    <lineage>
        <taxon>Eukaryota</taxon>
        <taxon>Viridiplantae</taxon>
        <taxon>Streptophyta</taxon>
        <taxon>Embryophyta</taxon>
        <taxon>Tracheophyta</taxon>
        <taxon>Spermatophyta</taxon>
        <taxon>Magnoliopsida</taxon>
        <taxon>eudicotyledons</taxon>
        <taxon>Gunneridae</taxon>
        <taxon>Pentapetalae</taxon>
        <taxon>rosids</taxon>
        <taxon>fabids</taxon>
        <taxon>Rosales</taxon>
        <taxon>Rosaceae</taxon>
        <taxon>Amygdaloideae</taxon>
        <taxon>Amygdaleae</taxon>
        <taxon>Prunus</taxon>
    </lineage>
</organism>
<protein>
    <recommendedName>
        <fullName evidence="5">DYW domain-containing protein</fullName>
    </recommendedName>
</protein>
<feature type="repeat" description="PPR" evidence="3">
    <location>
        <begin position="90"/>
        <end position="124"/>
    </location>
</feature>
<dbReference type="NCBIfam" id="TIGR00756">
    <property type="entry name" value="PPR"/>
    <property type="match status" value="4"/>
</dbReference>
<dbReference type="Pfam" id="PF14432">
    <property type="entry name" value="DYW_deaminase"/>
    <property type="match status" value="1"/>
</dbReference>
<feature type="repeat" description="PPR" evidence="3">
    <location>
        <begin position="495"/>
        <end position="529"/>
    </location>
</feature>
<dbReference type="FunFam" id="1.25.40.10:FF:000158">
    <property type="entry name" value="pentatricopeptide repeat-containing protein At2g33680"/>
    <property type="match status" value="1"/>
</dbReference>
<dbReference type="PANTHER" id="PTHR47926">
    <property type="entry name" value="PENTATRICOPEPTIDE REPEAT-CONTAINING PROTEIN"/>
    <property type="match status" value="1"/>
</dbReference>
<dbReference type="Gene3D" id="1.25.40.10">
    <property type="entry name" value="Tetratricopeptide repeat domain"/>
    <property type="match status" value="5"/>
</dbReference>
<evidence type="ECO:0000313" key="7">
    <source>
        <dbReference type="Proteomes" id="UP000006882"/>
    </source>
</evidence>
<feature type="repeat" description="PPR" evidence="3">
    <location>
        <begin position="530"/>
        <end position="565"/>
    </location>
</feature>
<keyword evidence="7" id="KW-1185">Reference proteome</keyword>
<dbReference type="Proteomes" id="UP000006882">
    <property type="component" value="Chromosome G8"/>
</dbReference>
<dbReference type="FunFam" id="1.25.40.10:FF:000073">
    <property type="entry name" value="Pentatricopeptide repeat-containing protein chloroplastic"/>
    <property type="match status" value="1"/>
</dbReference>
<dbReference type="GO" id="GO:0008270">
    <property type="term" value="F:zinc ion binding"/>
    <property type="evidence" value="ECO:0007669"/>
    <property type="project" value="InterPro"/>
</dbReference>
<dbReference type="PANTHER" id="PTHR47926:SF452">
    <property type="entry name" value="PENTATRICOPEPTIDE REPEAT-CONTAINING PROTEIN"/>
    <property type="match status" value="1"/>
</dbReference>
<evidence type="ECO:0000259" key="5">
    <source>
        <dbReference type="Pfam" id="PF14432"/>
    </source>
</evidence>